<accession>A0ABW2B5F3</accession>
<comment type="caution">
    <text evidence="1">The sequence shown here is derived from an EMBL/GenBank/DDBJ whole genome shotgun (WGS) entry which is preliminary data.</text>
</comment>
<reference evidence="2" key="1">
    <citation type="journal article" date="2019" name="Int. J. Syst. Evol. Microbiol.">
        <title>The Global Catalogue of Microorganisms (GCM) 10K type strain sequencing project: providing services to taxonomists for standard genome sequencing and annotation.</title>
        <authorList>
            <consortium name="The Broad Institute Genomics Platform"/>
            <consortium name="The Broad Institute Genome Sequencing Center for Infectious Disease"/>
            <person name="Wu L."/>
            <person name="Ma J."/>
        </authorList>
    </citation>
    <scope>NUCLEOTIDE SEQUENCE [LARGE SCALE GENOMIC DNA]</scope>
    <source>
        <strain evidence="2">CCUG 66188</strain>
    </source>
</reference>
<dbReference type="Proteomes" id="UP001596353">
    <property type="component" value="Unassembled WGS sequence"/>
</dbReference>
<gene>
    <name evidence="1" type="ORF">ACFQFQ_17105</name>
</gene>
<evidence type="ECO:0000313" key="1">
    <source>
        <dbReference type="EMBL" id="MFC6760824.1"/>
    </source>
</evidence>
<evidence type="ECO:0008006" key="3">
    <source>
        <dbReference type="Google" id="ProtNLM"/>
    </source>
</evidence>
<keyword evidence="2" id="KW-1185">Reference proteome</keyword>
<protein>
    <recommendedName>
        <fullName evidence="3">Transcriptional regulator</fullName>
    </recommendedName>
</protein>
<dbReference type="EMBL" id="JBHSWG010000001">
    <property type="protein sequence ID" value="MFC6760824.1"/>
    <property type="molecule type" value="Genomic_DNA"/>
</dbReference>
<proteinExistence type="predicted"/>
<name>A0ABW2B5F3_9RHOB</name>
<sequence>MVTTEIETLQADWKSAQSNDDFKLVADVMGDAVSEVDPFDLVQLAEVIRTCRNSSSLSAAGRTLFAVSRNKRKTQNDADRLRKYLGKFDLEWSAI</sequence>
<evidence type="ECO:0000313" key="2">
    <source>
        <dbReference type="Proteomes" id="UP001596353"/>
    </source>
</evidence>
<organism evidence="1 2">
    <name type="scientific">Sulfitobacter porphyrae</name>
    <dbReference type="NCBI Taxonomy" id="1246864"/>
    <lineage>
        <taxon>Bacteria</taxon>
        <taxon>Pseudomonadati</taxon>
        <taxon>Pseudomonadota</taxon>
        <taxon>Alphaproteobacteria</taxon>
        <taxon>Rhodobacterales</taxon>
        <taxon>Roseobacteraceae</taxon>
        <taxon>Sulfitobacter</taxon>
    </lineage>
</organism>